<sequence>MIFTLARYDSDCAVSFMIAAEVIRDLTPNALELGFLQDVVKLHEVCVSHCGKVTGKTESILQFRFTSSVPVSVLRTKQILFVSINLHHRKYL</sequence>
<dbReference type="EMBL" id="CM008050">
    <property type="protein sequence ID" value="PAN27666.1"/>
    <property type="molecule type" value="Genomic_DNA"/>
</dbReference>
<accession>A0A2S3HQ72</accession>
<dbReference type="Proteomes" id="UP000243499">
    <property type="component" value="Chromosome 5"/>
</dbReference>
<dbReference type="AlphaFoldDB" id="A0A2S3HQ72"/>
<protein>
    <submittedName>
        <fullName evidence="1">Uncharacterized protein</fullName>
    </submittedName>
</protein>
<dbReference type="Gramene" id="PAN27666">
    <property type="protein sequence ID" value="PAN27666"/>
    <property type="gene ID" value="PAHAL_5G096600"/>
</dbReference>
<proteinExistence type="predicted"/>
<reference evidence="1" key="1">
    <citation type="submission" date="2018-04" db="EMBL/GenBank/DDBJ databases">
        <title>WGS assembly of Panicum hallii.</title>
        <authorList>
            <person name="Lovell J."/>
            <person name="Jenkins J."/>
            <person name="Lowry D."/>
            <person name="Mamidi S."/>
            <person name="Sreedasyam A."/>
            <person name="Weng X."/>
            <person name="Barry K."/>
            <person name="Bonette J."/>
            <person name="Campitelli B."/>
            <person name="Daum C."/>
            <person name="Gordon S."/>
            <person name="Gould B."/>
            <person name="Lipzen A."/>
            <person name="Macqueen A."/>
            <person name="Palacio-Mejia J."/>
            <person name="Plott C."/>
            <person name="Shakirov E."/>
            <person name="Shu S."/>
            <person name="Yoshinaga Y."/>
            <person name="Zane M."/>
            <person name="Rokhsar D."/>
            <person name="Grimwood J."/>
            <person name="Schmutz J."/>
            <person name="Juenger T."/>
        </authorList>
    </citation>
    <scope>NUCLEOTIDE SEQUENCE [LARGE SCALE GENOMIC DNA]</scope>
    <source>
        <strain evidence="1">FIL2</strain>
    </source>
</reference>
<name>A0A2S3HQ72_9POAL</name>
<evidence type="ECO:0000313" key="1">
    <source>
        <dbReference type="EMBL" id="PAN27666.1"/>
    </source>
</evidence>
<organism evidence="1">
    <name type="scientific">Panicum hallii</name>
    <dbReference type="NCBI Taxonomy" id="206008"/>
    <lineage>
        <taxon>Eukaryota</taxon>
        <taxon>Viridiplantae</taxon>
        <taxon>Streptophyta</taxon>
        <taxon>Embryophyta</taxon>
        <taxon>Tracheophyta</taxon>
        <taxon>Spermatophyta</taxon>
        <taxon>Magnoliopsida</taxon>
        <taxon>Liliopsida</taxon>
        <taxon>Poales</taxon>
        <taxon>Poaceae</taxon>
        <taxon>PACMAD clade</taxon>
        <taxon>Panicoideae</taxon>
        <taxon>Panicodae</taxon>
        <taxon>Paniceae</taxon>
        <taxon>Panicinae</taxon>
        <taxon>Panicum</taxon>
        <taxon>Panicum sect. Panicum</taxon>
    </lineage>
</organism>
<gene>
    <name evidence="1" type="ORF">PAHAL_5G096600</name>
</gene>